<reference evidence="2 3" key="1">
    <citation type="journal article" date="2015" name="Sci. Rep.">
        <title>Genome of the facultative scuticociliatosis pathogen Pseudocohnilembus persalinus provides insight into its virulence through horizontal gene transfer.</title>
        <authorList>
            <person name="Xiong J."/>
            <person name="Wang G."/>
            <person name="Cheng J."/>
            <person name="Tian M."/>
            <person name="Pan X."/>
            <person name="Warren A."/>
            <person name="Jiang C."/>
            <person name="Yuan D."/>
            <person name="Miao W."/>
        </authorList>
    </citation>
    <scope>NUCLEOTIDE SEQUENCE [LARGE SCALE GENOMIC DNA]</scope>
    <source>
        <strain evidence="2">36N120E</strain>
    </source>
</reference>
<feature type="transmembrane region" description="Helical" evidence="1">
    <location>
        <begin position="31"/>
        <end position="49"/>
    </location>
</feature>
<evidence type="ECO:0000313" key="2">
    <source>
        <dbReference type="EMBL" id="KRX00426.1"/>
    </source>
</evidence>
<evidence type="ECO:0000313" key="3">
    <source>
        <dbReference type="Proteomes" id="UP000054937"/>
    </source>
</evidence>
<keyword evidence="1" id="KW-0812">Transmembrane</keyword>
<feature type="transmembrane region" description="Helical" evidence="1">
    <location>
        <begin position="69"/>
        <end position="90"/>
    </location>
</feature>
<proteinExistence type="predicted"/>
<evidence type="ECO:0008006" key="4">
    <source>
        <dbReference type="Google" id="ProtNLM"/>
    </source>
</evidence>
<name>A0A0V0QDY3_PSEPJ</name>
<evidence type="ECO:0000256" key="1">
    <source>
        <dbReference type="SAM" id="Phobius"/>
    </source>
</evidence>
<sequence>MACLVRTDYNFAFALFGYYLWISREDKANSLMLMALNGVLLVVDIIWYFSVASIWKTPGSQAWQDLSGIHSWAIFWSVINTVLKIIQNYLKMGGNCSKLKKIDIEEPYNSKNNNIVSQKPIDQIYDENQFKQNKTISKQLIDDIKKLPYVPEKSPKNIKFKKNGKTRTFCFNSSNHNQKYIQQQNLQNIYQNDKQLNSNPVNQPIIMQNKQKQQNNTNQQSYQRLQIKKNNSFDQNYKLQSEEYYFDYFDKELEEEYNIIRIQEKIQQYLQKKSLKKYSSIKSNKNTNYESQESTAKSKNLSKVGNNIFLQKNLSIDTQINEKNNKNENHDYAINSTSLTQNFDNHQQQQQFYQLQQQIKDSDNSEQIKEEDYDDENDILSQESSFGPELNVDLQYVDAISVQRKLQKLEFLQQQVVNQGEV</sequence>
<accession>A0A0V0QDY3</accession>
<keyword evidence="3" id="KW-1185">Reference proteome</keyword>
<dbReference type="EMBL" id="LDAU01000191">
    <property type="protein sequence ID" value="KRX00426.1"/>
    <property type="molecule type" value="Genomic_DNA"/>
</dbReference>
<keyword evidence="1" id="KW-1133">Transmembrane helix</keyword>
<comment type="caution">
    <text evidence="2">The sequence shown here is derived from an EMBL/GenBank/DDBJ whole genome shotgun (WGS) entry which is preliminary data.</text>
</comment>
<dbReference type="Proteomes" id="UP000054937">
    <property type="component" value="Unassembled WGS sequence"/>
</dbReference>
<dbReference type="AlphaFoldDB" id="A0A0V0QDY3"/>
<gene>
    <name evidence="2" type="ORF">PPERSA_05603</name>
</gene>
<protein>
    <recommendedName>
        <fullName evidence="4">Transmembrane protein</fullName>
    </recommendedName>
</protein>
<dbReference type="OrthoDB" id="285309at2759"/>
<keyword evidence="1" id="KW-0472">Membrane</keyword>
<dbReference type="InParanoid" id="A0A0V0QDY3"/>
<organism evidence="2 3">
    <name type="scientific">Pseudocohnilembus persalinus</name>
    <name type="common">Ciliate</name>
    <dbReference type="NCBI Taxonomy" id="266149"/>
    <lineage>
        <taxon>Eukaryota</taxon>
        <taxon>Sar</taxon>
        <taxon>Alveolata</taxon>
        <taxon>Ciliophora</taxon>
        <taxon>Intramacronucleata</taxon>
        <taxon>Oligohymenophorea</taxon>
        <taxon>Scuticociliatia</taxon>
        <taxon>Philasterida</taxon>
        <taxon>Pseudocohnilembidae</taxon>
        <taxon>Pseudocohnilembus</taxon>
    </lineage>
</organism>